<feature type="compositionally biased region" description="Basic and acidic residues" evidence="1">
    <location>
        <begin position="335"/>
        <end position="353"/>
    </location>
</feature>
<comment type="caution">
    <text evidence="2">The sequence shown here is derived from an EMBL/GenBank/DDBJ whole genome shotgun (WGS) entry which is preliminary data.</text>
</comment>
<evidence type="ECO:0000256" key="1">
    <source>
        <dbReference type="SAM" id="MobiDB-lite"/>
    </source>
</evidence>
<dbReference type="RefSeq" id="XP_066709394.1">
    <property type="nucleotide sequence ID" value="XM_066864433.1"/>
</dbReference>
<accession>A0ABR1T7G4</accession>
<gene>
    <name evidence="2" type="ORF">PG994_013024</name>
</gene>
<protein>
    <submittedName>
        <fullName evidence="2">Uncharacterized protein</fullName>
    </submittedName>
</protein>
<dbReference type="Gene3D" id="3.30.930.10">
    <property type="entry name" value="Bira Bifunctional Protein, Domain 2"/>
    <property type="match status" value="1"/>
</dbReference>
<sequence>MNIPQVIKPLETKQERVAKLARHLAQTDRLRHIWLADAPPHYPSVYAATRVKDLLKEQILQAREKRRAAQVLPPNADSLADDGGIKAPKSIRQLLERTPPPPAVIAFTPRPTYFLTRYSPLRDIVGKGGDLSRLRLLFPRLPEWLPTAQSRHRQRDAIPANSTQNQATTTTTTATTTSSSTTEDPYDHIYETEVRPPLDGRMPPFSGPGRLMLWTVADLQQRPSTGFSPVGKGQEKGELYSWAATLAQATTNLLKFDFGILARPDPSYSGLWVRRGHGPDVPERQIAAIWPHVEEESAIVTAGITLNVGLPREVQLFAGEDEEGKEAAAAAAASEKNDGPEDPDGNDHDKDEDTTSIAAELAARPPGFQPKMWPESNLVNVGKHPPAWWRHGASSPSDRPRPVWYTRAIEKGGRTGSVGTFAPLGIDNYGISVAWSVARAGADAGAPQRPR</sequence>
<keyword evidence="3" id="KW-1185">Reference proteome</keyword>
<dbReference type="GeneID" id="92097496"/>
<feature type="region of interest" description="Disordered" evidence="1">
    <location>
        <begin position="148"/>
        <end position="186"/>
    </location>
</feature>
<reference evidence="2 3" key="1">
    <citation type="submission" date="2023-01" db="EMBL/GenBank/DDBJ databases">
        <title>Analysis of 21 Apiospora genomes using comparative genomics revels a genus with tremendous synthesis potential of carbohydrate active enzymes and secondary metabolites.</title>
        <authorList>
            <person name="Sorensen T."/>
        </authorList>
    </citation>
    <scope>NUCLEOTIDE SEQUENCE [LARGE SCALE GENOMIC DNA]</scope>
    <source>
        <strain evidence="2 3">CBS 135458</strain>
    </source>
</reference>
<evidence type="ECO:0000313" key="3">
    <source>
        <dbReference type="Proteomes" id="UP001480595"/>
    </source>
</evidence>
<name>A0ABR1T7G4_9PEZI</name>
<feature type="region of interest" description="Disordered" evidence="1">
    <location>
        <begin position="321"/>
        <end position="353"/>
    </location>
</feature>
<feature type="compositionally biased region" description="Low complexity" evidence="1">
    <location>
        <begin position="161"/>
        <end position="182"/>
    </location>
</feature>
<organism evidence="2 3">
    <name type="scientific">Apiospora phragmitis</name>
    <dbReference type="NCBI Taxonomy" id="2905665"/>
    <lineage>
        <taxon>Eukaryota</taxon>
        <taxon>Fungi</taxon>
        <taxon>Dikarya</taxon>
        <taxon>Ascomycota</taxon>
        <taxon>Pezizomycotina</taxon>
        <taxon>Sordariomycetes</taxon>
        <taxon>Xylariomycetidae</taxon>
        <taxon>Amphisphaeriales</taxon>
        <taxon>Apiosporaceae</taxon>
        <taxon>Apiospora</taxon>
    </lineage>
</organism>
<dbReference type="Proteomes" id="UP001480595">
    <property type="component" value="Unassembled WGS sequence"/>
</dbReference>
<dbReference type="InterPro" id="IPR045864">
    <property type="entry name" value="aa-tRNA-synth_II/BPL/LPL"/>
</dbReference>
<dbReference type="EMBL" id="JAQQWL010000013">
    <property type="protein sequence ID" value="KAK8042541.1"/>
    <property type="molecule type" value="Genomic_DNA"/>
</dbReference>
<evidence type="ECO:0000313" key="2">
    <source>
        <dbReference type="EMBL" id="KAK8042541.1"/>
    </source>
</evidence>
<proteinExistence type="predicted"/>